<keyword evidence="1" id="KW-0963">Cytoplasm</keyword>
<name>X1INN9_9ZZZZ</name>
<dbReference type="Gene3D" id="3.40.140.10">
    <property type="entry name" value="Cytidine Deaminase, domain 2"/>
    <property type="match status" value="1"/>
</dbReference>
<dbReference type="SUPFAM" id="SSF53927">
    <property type="entry name" value="Cytidine deaminase-like"/>
    <property type="match status" value="1"/>
</dbReference>
<protein>
    <recommendedName>
        <fullName evidence="4">Sulfurtransferase FdhD</fullName>
    </recommendedName>
</protein>
<dbReference type="Pfam" id="PF02634">
    <property type="entry name" value="FdhD-NarQ"/>
    <property type="match status" value="1"/>
</dbReference>
<dbReference type="PANTHER" id="PTHR30592:SF1">
    <property type="entry name" value="SULFUR CARRIER PROTEIN FDHD"/>
    <property type="match status" value="1"/>
</dbReference>
<dbReference type="InterPro" id="IPR016193">
    <property type="entry name" value="Cytidine_deaminase-like"/>
</dbReference>
<evidence type="ECO:0008006" key="4">
    <source>
        <dbReference type="Google" id="ProtNLM"/>
    </source>
</evidence>
<comment type="caution">
    <text evidence="3">The sequence shown here is derived from an EMBL/GenBank/DDBJ whole genome shotgun (WGS) entry which is preliminary data.</text>
</comment>
<feature type="non-terminal residue" evidence="3">
    <location>
        <position position="1"/>
    </location>
</feature>
<dbReference type="PANTHER" id="PTHR30592">
    <property type="entry name" value="FORMATE DEHYDROGENASE"/>
    <property type="match status" value="1"/>
</dbReference>
<dbReference type="EMBL" id="BARU01035689">
    <property type="protein sequence ID" value="GAH83327.1"/>
    <property type="molecule type" value="Genomic_DNA"/>
</dbReference>
<evidence type="ECO:0000313" key="3">
    <source>
        <dbReference type="EMBL" id="GAH83327.1"/>
    </source>
</evidence>
<dbReference type="GO" id="GO:0016783">
    <property type="term" value="F:sulfurtransferase activity"/>
    <property type="evidence" value="ECO:0007669"/>
    <property type="project" value="InterPro"/>
</dbReference>
<proteinExistence type="predicted"/>
<dbReference type="InterPro" id="IPR003786">
    <property type="entry name" value="FdhD"/>
</dbReference>
<evidence type="ECO:0000256" key="1">
    <source>
        <dbReference type="ARBA" id="ARBA00022490"/>
    </source>
</evidence>
<dbReference type="GO" id="GO:0006777">
    <property type="term" value="P:Mo-molybdopterin cofactor biosynthetic process"/>
    <property type="evidence" value="ECO:0007669"/>
    <property type="project" value="UniProtKB-KW"/>
</dbReference>
<dbReference type="AlphaFoldDB" id="X1INN9"/>
<keyword evidence="2" id="KW-0501">Molybdenum cofactor biosynthesis</keyword>
<sequence>VPIVVSRHSPTAAAVELAKEYNITLLGYVRGGKAVVYAGKERVLIQTRFS</sequence>
<accession>X1INN9</accession>
<gene>
    <name evidence="3" type="ORF">S03H2_55817</name>
</gene>
<reference evidence="3" key="1">
    <citation type="journal article" date="2014" name="Front. Microbiol.">
        <title>High frequency of phylogenetically diverse reductive dehalogenase-homologous genes in deep subseafloor sedimentary metagenomes.</title>
        <authorList>
            <person name="Kawai M."/>
            <person name="Futagami T."/>
            <person name="Toyoda A."/>
            <person name="Takaki Y."/>
            <person name="Nishi S."/>
            <person name="Hori S."/>
            <person name="Arai W."/>
            <person name="Tsubouchi T."/>
            <person name="Morono Y."/>
            <person name="Uchiyama I."/>
            <person name="Ito T."/>
            <person name="Fujiyama A."/>
            <person name="Inagaki F."/>
            <person name="Takami H."/>
        </authorList>
    </citation>
    <scope>NUCLEOTIDE SEQUENCE</scope>
    <source>
        <strain evidence="3">Expedition CK06-06</strain>
    </source>
</reference>
<evidence type="ECO:0000256" key="2">
    <source>
        <dbReference type="ARBA" id="ARBA00023150"/>
    </source>
</evidence>
<organism evidence="3">
    <name type="scientific">marine sediment metagenome</name>
    <dbReference type="NCBI Taxonomy" id="412755"/>
    <lineage>
        <taxon>unclassified sequences</taxon>
        <taxon>metagenomes</taxon>
        <taxon>ecological metagenomes</taxon>
    </lineage>
</organism>